<protein>
    <submittedName>
        <fullName evidence="3">CUB domain-containing protein</fullName>
    </submittedName>
</protein>
<dbReference type="AlphaFoldDB" id="A0A183J5I9"/>
<dbReference type="WBParaSite" id="SBAD_0001151701-mRNA-1">
    <property type="protein sequence ID" value="SBAD_0001151701-mRNA-1"/>
    <property type="gene ID" value="SBAD_0001151701"/>
</dbReference>
<organism evidence="3">
    <name type="scientific">Soboliphyme baturini</name>
    <dbReference type="NCBI Taxonomy" id="241478"/>
    <lineage>
        <taxon>Eukaryota</taxon>
        <taxon>Metazoa</taxon>
        <taxon>Ecdysozoa</taxon>
        <taxon>Nematoda</taxon>
        <taxon>Enoplea</taxon>
        <taxon>Dorylaimia</taxon>
        <taxon>Dioctophymatida</taxon>
        <taxon>Dioctophymatoidea</taxon>
        <taxon>Soboliphymatidae</taxon>
        <taxon>Soboliphyme</taxon>
    </lineage>
</organism>
<gene>
    <name evidence="1" type="ORF">SBAD_LOCUS11137</name>
</gene>
<reference evidence="1 2" key="2">
    <citation type="submission" date="2018-11" db="EMBL/GenBank/DDBJ databases">
        <authorList>
            <consortium name="Pathogen Informatics"/>
        </authorList>
    </citation>
    <scope>NUCLEOTIDE SEQUENCE [LARGE SCALE GENOMIC DNA]</scope>
</reference>
<name>A0A183J5I9_9BILA</name>
<keyword evidence="2" id="KW-1185">Reference proteome</keyword>
<evidence type="ECO:0000313" key="1">
    <source>
        <dbReference type="EMBL" id="VDP37402.1"/>
    </source>
</evidence>
<sequence>MYETTGCVDNVTYISFSSSVVLNTIASAEVRDELACAAHAVLFELLLLIYLCCIVPCCRLSSSSSTSMESGGGFGSMLKRVGSRSTIAKNLTCTVHLLDDDSSIQVEFKV</sequence>
<evidence type="ECO:0000313" key="3">
    <source>
        <dbReference type="WBParaSite" id="SBAD_0001151701-mRNA-1"/>
    </source>
</evidence>
<dbReference type="EMBL" id="UZAM01015133">
    <property type="protein sequence ID" value="VDP37402.1"/>
    <property type="molecule type" value="Genomic_DNA"/>
</dbReference>
<proteinExistence type="predicted"/>
<evidence type="ECO:0000313" key="2">
    <source>
        <dbReference type="Proteomes" id="UP000270296"/>
    </source>
</evidence>
<reference evidence="3" key="1">
    <citation type="submission" date="2016-06" db="UniProtKB">
        <authorList>
            <consortium name="WormBaseParasite"/>
        </authorList>
    </citation>
    <scope>IDENTIFICATION</scope>
</reference>
<dbReference type="Proteomes" id="UP000270296">
    <property type="component" value="Unassembled WGS sequence"/>
</dbReference>
<accession>A0A183J5I9</accession>